<dbReference type="PANTHER" id="PTHR28008">
    <property type="entry name" value="DOMAIN PROTEIN, PUTATIVE (AFU_ORTHOLOGUE AFUA_3G10980)-RELATED"/>
    <property type="match status" value="1"/>
</dbReference>
<feature type="transmembrane region" description="Helical" evidence="1">
    <location>
        <begin position="74"/>
        <end position="92"/>
    </location>
</feature>
<dbReference type="RefSeq" id="WP_188716100.1">
    <property type="nucleotide sequence ID" value="NZ_BAABBD010000001.1"/>
</dbReference>
<feature type="transmembrane region" description="Helical" evidence="1">
    <location>
        <begin position="97"/>
        <end position="116"/>
    </location>
</feature>
<feature type="transmembrane region" description="Helical" evidence="1">
    <location>
        <begin position="21"/>
        <end position="39"/>
    </location>
</feature>
<evidence type="ECO:0000259" key="2">
    <source>
        <dbReference type="Pfam" id="PF04892"/>
    </source>
</evidence>
<evidence type="ECO:0000313" key="3">
    <source>
        <dbReference type="EMBL" id="GGN79811.1"/>
    </source>
</evidence>
<dbReference type="InterPro" id="IPR006976">
    <property type="entry name" value="VanZ-like"/>
</dbReference>
<gene>
    <name evidence="3" type="ORF">GCM10010968_07080</name>
</gene>
<keyword evidence="4" id="KW-1185">Reference proteome</keyword>
<protein>
    <recommendedName>
        <fullName evidence="2">VanZ-like domain-containing protein</fullName>
    </recommendedName>
</protein>
<organism evidence="3 4">
    <name type="scientific">Agrococcus terreus</name>
    <dbReference type="NCBI Taxonomy" id="574649"/>
    <lineage>
        <taxon>Bacteria</taxon>
        <taxon>Bacillati</taxon>
        <taxon>Actinomycetota</taxon>
        <taxon>Actinomycetes</taxon>
        <taxon>Micrococcales</taxon>
        <taxon>Microbacteriaceae</taxon>
        <taxon>Agrococcus</taxon>
    </lineage>
</organism>
<keyword evidence="1" id="KW-0472">Membrane</keyword>
<proteinExistence type="predicted"/>
<feature type="domain" description="VanZ-like" evidence="2">
    <location>
        <begin position="67"/>
        <end position="144"/>
    </location>
</feature>
<feature type="transmembrane region" description="Helical" evidence="1">
    <location>
        <begin position="128"/>
        <end position="145"/>
    </location>
</feature>
<dbReference type="EMBL" id="BMLM01000001">
    <property type="protein sequence ID" value="GGN79811.1"/>
    <property type="molecule type" value="Genomic_DNA"/>
</dbReference>
<keyword evidence="1" id="KW-1133">Transmembrane helix</keyword>
<dbReference type="Pfam" id="PF04892">
    <property type="entry name" value="VanZ"/>
    <property type="match status" value="1"/>
</dbReference>
<name>A0ABQ2KHS7_9MICO</name>
<accession>A0ABQ2KHS7</accession>
<reference evidence="4" key="1">
    <citation type="journal article" date="2019" name="Int. J. Syst. Evol. Microbiol.">
        <title>The Global Catalogue of Microorganisms (GCM) 10K type strain sequencing project: providing services to taxonomists for standard genome sequencing and annotation.</title>
        <authorList>
            <consortium name="The Broad Institute Genomics Platform"/>
            <consortium name="The Broad Institute Genome Sequencing Center for Infectious Disease"/>
            <person name="Wu L."/>
            <person name="Ma J."/>
        </authorList>
    </citation>
    <scope>NUCLEOTIDE SEQUENCE [LARGE SCALE GENOMIC DNA]</scope>
    <source>
        <strain evidence="4">CGMCC 1.6960</strain>
    </source>
</reference>
<comment type="caution">
    <text evidence="3">The sequence shown here is derived from an EMBL/GenBank/DDBJ whole genome shotgun (WGS) entry which is preliminary data.</text>
</comment>
<keyword evidence="1" id="KW-0812">Transmembrane</keyword>
<evidence type="ECO:0000313" key="4">
    <source>
        <dbReference type="Proteomes" id="UP000626982"/>
    </source>
</evidence>
<sequence>MTETARRPSATADAVAPLRRAGITGLLVLLPVVLLITLWPTHALLRLKPVVVRGLTALHDRGILEPLTWVRLEVLANVAMLVPVGLALVLAIGGRRWLLAVAACAGLSLAVELAQHAMPGRIASPLDVVANSAGALLGALLALALERWARARRAGSPRAGVR</sequence>
<dbReference type="Proteomes" id="UP000626982">
    <property type="component" value="Unassembled WGS sequence"/>
</dbReference>
<evidence type="ECO:0000256" key="1">
    <source>
        <dbReference type="SAM" id="Phobius"/>
    </source>
</evidence>
<dbReference type="PANTHER" id="PTHR28008:SF1">
    <property type="entry name" value="DOMAIN PROTEIN, PUTATIVE (AFU_ORTHOLOGUE AFUA_3G10980)-RELATED"/>
    <property type="match status" value="1"/>
</dbReference>